<gene>
    <name evidence="2" type="ordered locus">Pmen_1900</name>
</gene>
<dbReference type="HOGENOM" id="CLU_1585093_0_0_6"/>
<evidence type="ECO:0000313" key="2">
    <source>
        <dbReference type="EMBL" id="ABP84662.1"/>
    </source>
</evidence>
<keyword evidence="1" id="KW-0472">Membrane</keyword>
<organism evidence="2">
    <name type="scientific">Ectopseudomonas mendocina (strain ymp)</name>
    <name type="common">Pseudomonas mendocina</name>
    <dbReference type="NCBI Taxonomy" id="399739"/>
    <lineage>
        <taxon>Bacteria</taxon>
        <taxon>Pseudomonadati</taxon>
        <taxon>Pseudomonadota</taxon>
        <taxon>Gammaproteobacteria</taxon>
        <taxon>Pseudomonadales</taxon>
        <taxon>Pseudomonadaceae</taxon>
        <taxon>Ectopseudomonas</taxon>
    </lineage>
</organism>
<reference evidence="2" key="1">
    <citation type="submission" date="2007-04" db="EMBL/GenBank/DDBJ databases">
        <title>Complete sequence of Pseudomonas mendocina ymp.</title>
        <authorList>
            <consortium name="US DOE Joint Genome Institute"/>
            <person name="Copeland A."/>
            <person name="Lucas S."/>
            <person name="Lapidus A."/>
            <person name="Barry K."/>
            <person name="Glavina del Rio T."/>
            <person name="Dalin E."/>
            <person name="Tice H."/>
            <person name="Pitluck S."/>
            <person name="Kiss H."/>
            <person name="Brettin T."/>
            <person name="Detter J.C."/>
            <person name="Bruce D."/>
            <person name="Han C."/>
            <person name="Schmutz J."/>
            <person name="Larimer F."/>
            <person name="Land M."/>
            <person name="Hauser L."/>
            <person name="Kyrpides N."/>
            <person name="Mikhailova N."/>
            <person name="Hersman L."/>
            <person name="Dubois J."/>
            <person name="Maurice P."/>
            <person name="Richardson P."/>
        </authorList>
    </citation>
    <scope>NUCLEOTIDE SEQUENCE [LARGE SCALE GENOMIC DNA]</scope>
    <source>
        <strain evidence="2">Ymp</strain>
    </source>
</reference>
<evidence type="ECO:0008006" key="3">
    <source>
        <dbReference type="Google" id="ProtNLM"/>
    </source>
</evidence>
<accession>A4XTJ6</accession>
<sequence>MAALLLTALAHGEQFPPFGYDDADAIDLSSSVLLYRCSPTELHLWPAPADTPRGAADQPVPFELALQPICENQRGLFSLNVQHYRGDGEYGFCAGAQSANVQLLLDGQTLYRGELANYCTLNSEWGLQVIPMQDLASMAATLVQLALSAWLLLGYSGILRVIRRLRSR</sequence>
<keyword evidence="1" id="KW-1133">Transmembrane helix</keyword>
<dbReference type="AlphaFoldDB" id="A4XTJ6"/>
<dbReference type="EMBL" id="CP000680">
    <property type="protein sequence ID" value="ABP84662.1"/>
    <property type="molecule type" value="Genomic_DNA"/>
</dbReference>
<feature type="transmembrane region" description="Helical" evidence="1">
    <location>
        <begin position="142"/>
        <end position="162"/>
    </location>
</feature>
<dbReference type="KEGG" id="pmy:Pmen_1900"/>
<name>A4XTJ6_ECTM1</name>
<keyword evidence="1" id="KW-0812">Transmembrane</keyword>
<dbReference type="OrthoDB" id="5986216at2"/>
<evidence type="ECO:0000256" key="1">
    <source>
        <dbReference type="SAM" id="Phobius"/>
    </source>
</evidence>
<proteinExistence type="predicted"/>
<protein>
    <recommendedName>
        <fullName evidence="3">Transmembrane protein</fullName>
    </recommendedName>
</protein>